<keyword evidence="4" id="KW-1185">Reference proteome</keyword>
<keyword evidence="1" id="KW-1133">Transmembrane helix</keyword>
<evidence type="ECO:0000313" key="4">
    <source>
        <dbReference type="Proteomes" id="UP000239504"/>
    </source>
</evidence>
<evidence type="ECO:0000256" key="1">
    <source>
        <dbReference type="SAM" id="Phobius"/>
    </source>
</evidence>
<keyword evidence="2" id="KW-0732">Signal</keyword>
<feature type="signal peptide" evidence="2">
    <location>
        <begin position="1"/>
        <end position="21"/>
    </location>
</feature>
<evidence type="ECO:0000256" key="2">
    <source>
        <dbReference type="SAM" id="SignalP"/>
    </source>
</evidence>
<keyword evidence="1" id="KW-0472">Membrane</keyword>
<accession>A0A2S7JZD6</accession>
<comment type="caution">
    <text evidence="3">The sequence shown here is derived from an EMBL/GenBank/DDBJ whole genome shotgun (WGS) entry which is preliminary data.</text>
</comment>
<name>A0A2S7JZD6_9PROT</name>
<proteinExistence type="predicted"/>
<dbReference type="RefSeq" id="WP_104832216.1">
    <property type="nucleotide sequence ID" value="NZ_PJCH01000017.1"/>
</dbReference>
<dbReference type="Proteomes" id="UP000239504">
    <property type="component" value="Unassembled WGS sequence"/>
</dbReference>
<reference evidence="3 4" key="1">
    <citation type="submission" date="2017-12" db="EMBL/GenBank/DDBJ databases">
        <authorList>
            <person name="Hurst M.R.H."/>
        </authorList>
    </citation>
    <scope>NUCLEOTIDE SEQUENCE [LARGE SCALE GENOMIC DNA]</scope>
    <source>
        <strain evidence="3 4">SY-3-19</strain>
    </source>
</reference>
<feature type="transmembrane region" description="Helical" evidence="1">
    <location>
        <begin position="213"/>
        <end position="233"/>
    </location>
</feature>
<sequence>MKHSLILFAALAAFAAAPAQAGVLYTFAYTGEIAELGLDDGLFGAPGDTEIGDTFSGSFSYVVGPENPDMQPGDATVGQYAIQSAGVDGTLLPLGPVPVFGGIVTHEPGGVALPPAPPDDGEDSLVIPLGFDLGDYATVSLRFEAPYEMAFTDDSLPASLDLSDFVIAEIVGKEAPALSVSLAQNLNDDVETLVDRGVITSLTLISTTPVGEVPLPAALPLFLAGVGVVGAAARRKRRA</sequence>
<dbReference type="EMBL" id="PJCH01000017">
    <property type="protein sequence ID" value="PQA85576.1"/>
    <property type="molecule type" value="Genomic_DNA"/>
</dbReference>
<organism evidence="3 4">
    <name type="scientific">Hyphococcus luteus</name>
    <dbReference type="NCBI Taxonomy" id="2058213"/>
    <lineage>
        <taxon>Bacteria</taxon>
        <taxon>Pseudomonadati</taxon>
        <taxon>Pseudomonadota</taxon>
        <taxon>Alphaproteobacteria</taxon>
        <taxon>Parvularculales</taxon>
        <taxon>Parvularculaceae</taxon>
        <taxon>Hyphococcus</taxon>
    </lineage>
</organism>
<evidence type="ECO:0000313" key="3">
    <source>
        <dbReference type="EMBL" id="PQA85576.1"/>
    </source>
</evidence>
<protein>
    <recommendedName>
        <fullName evidence="5">PEP-CTERM protein-sorting domain-containing protein</fullName>
    </recommendedName>
</protein>
<evidence type="ECO:0008006" key="5">
    <source>
        <dbReference type="Google" id="ProtNLM"/>
    </source>
</evidence>
<feature type="chain" id="PRO_5015573094" description="PEP-CTERM protein-sorting domain-containing protein" evidence="2">
    <location>
        <begin position="22"/>
        <end position="239"/>
    </location>
</feature>
<dbReference type="AlphaFoldDB" id="A0A2S7JZD6"/>
<gene>
    <name evidence="3" type="ORF">CW354_21805</name>
</gene>
<keyword evidence="1" id="KW-0812">Transmembrane</keyword>